<dbReference type="PANTHER" id="PTHR47691:SF3">
    <property type="entry name" value="HTH-TYPE TRANSCRIPTIONAL REGULATOR RV0890C-RELATED"/>
    <property type="match status" value="1"/>
</dbReference>
<dbReference type="InterPro" id="IPR058852">
    <property type="entry name" value="HTH_77"/>
</dbReference>
<dbReference type="SUPFAM" id="SSF52540">
    <property type="entry name" value="P-loop containing nucleoside triphosphate hydrolases"/>
    <property type="match status" value="1"/>
</dbReference>
<dbReference type="InterPro" id="IPR016032">
    <property type="entry name" value="Sig_transdc_resp-reg_C-effctor"/>
</dbReference>
<dbReference type="Pfam" id="PF00486">
    <property type="entry name" value="Trans_reg_C"/>
    <property type="match status" value="1"/>
</dbReference>
<evidence type="ECO:0000313" key="4">
    <source>
        <dbReference type="EMBL" id="SDS45078.1"/>
    </source>
</evidence>
<dbReference type="Proteomes" id="UP000243904">
    <property type="component" value="Chromosome I"/>
</dbReference>
<accession>A0A1H1SBA6</accession>
<dbReference type="InterPro" id="IPR002182">
    <property type="entry name" value="NB-ARC"/>
</dbReference>
<protein>
    <submittedName>
        <fullName evidence="4">Transcriptional regulator</fullName>
    </submittedName>
</protein>
<dbReference type="SUPFAM" id="SSF46894">
    <property type="entry name" value="C-terminal effector domain of the bipartite response regulators"/>
    <property type="match status" value="1"/>
</dbReference>
<dbReference type="PANTHER" id="PTHR47691">
    <property type="entry name" value="REGULATOR-RELATED"/>
    <property type="match status" value="1"/>
</dbReference>
<dbReference type="PROSITE" id="PS51755">
    <property type="entry name" value="OMPR_PHOB"/>
    <property type="match status" value="1"/>
</dbReference>
<name>A0A1H1SBA6_9BRAD</name>
<dbReference type="InterPro" id="IPR036388">
    <property type="entry name" value="WH-like_DNA-bd_sf"/>
</dbReference>
<evidence type="ECO:0000313" key="5">
    <source>
        <dbReference type="Proteomes" id="UP000243904"/>
    </source>
</evidence>
<keyword evidence="1 2" id="KW-0238">DNA-binding</keyword>
<dbReference type="Pfam" id="PF00931">
    <property type="entry name" value="NB-ARC"/>
    <property type="match status" value="1"/>
</dbReference>
<feature type="DNA-binding region" description="OmpR/PhoB-type" evidence="2">
    <location>
        <begin position="8"/>
        <end position="106"/>
    </location>
</feature>
<dbReference type="AlphaFoldDB" id="A0A1H1SBA6"/>
<dbReference type="SMART" id="SM00862">
    <property type="entry name" value="Trans_reg_C"/>
    <property type="match status" value="1"/>
</dbReference>
<dbReference type="Gene3D" id="1.25.40.10">
    <property type="entry name" value="Tetratricopeptide repeat domain"/>
    <property type="match status" value="1"/>
</dbReference>
<dbReference type="GO" id="GO:0000160">
    <property type="term" value="P:phosphorelay signal transduction system"/>
    <property type="evidence" value="ECO:0007669"/>
    <property type="project" value="InterPro"/>
</dbReference>
<dbReference type="EMBL" id="LT629750">
    <property type="protein sequence ID" value="SDS45078.1"/>
    <property type="molecule type" value="Genomic_DNA"/>
</dbReference>
<dbReference type="Gene3D" id="1.10.10.10">
    <property type="entry name" value="Winged helix-like DNA-binding domain superfamily/Winged helix DNA-binding domain"/>
    <property type="match status" value="1"/>
</dbReference>
<evidence type="ECO:0000259" key="3">
    <source>
        <dbReference type="PROSITE" id="PS51755"/>
    </source>
</evidence>
<dbReference type="CDD" id="cd00383">
    <property type="entry name" value="trans_reg_C"/>
    <property type="match status" value="1"/>
</dbReference>
<dbReference type="GO" id="GO:0006355">
    <property type="term" value="P:regulation of DNA-templated transcription"/>
    <property type="evidence" value="ECO:0007669"/>
    <property type="project" value="InterPro"/>
</dbReference>
<evidence type="ECO:0000256" key="1">
    <source>
        <dbReference type="ARBA" id="ARBA00023125"/>
    </source>
</evidence>
<feature type="domain" description="OmpR/PhoB-type" evidence="3">
    <location>
        <begin position="8"/>
        <end position="106"/>
    </location>
</feature>
<dbReference type="InterPro" id="IPR027417">
    <property type="entry name" value="P-loop_NTPase"/>
</dbReference>
<dbReference type="InterPro" id="IPR011990">
    <property type="entry name" value="TPR-like_helical_dom_sf"/>
</dbReference>
<organism evidence="4 5">
    <name type="scientific">Bradyrhizobium canariense</name>
    <dbReference type="NCBI Taxonomy" id="255045"/>
    <lineage>
        <taxon>Bacteria</taxon>
        <taxon>Pseudomonadati</taxon>
        <taxon>Pseudomonadota</taxon>
        <taxon>Alphaproteobacteria</taxon>
        <taxon>Hyphomicrobiales</taxon>
        <taxon>Nitrobacteraceae</taxon>
        <taxon>Bradyrhizobium</taxon>
    </lineage>
</organism>
<dbReference type="InterPro" id="IPR001867">
    <property type="entry name" value="OmpR/PhoB-type_DNA-bd"/>
</dbReference>
<dbReference type="GO" id="GO:0043531">
    <property type="term" value="F:ADP binding"/>
    <property type="evidence" value="ECO:0007669"/>
    <property type="project" value="InterPro"/>
</dbReference>
<gene>
    <name evidence="4" type="ORF">SAMN05444158_2096</name>
</gene>
<dbReference type="GO" id="GO:0003677">
    <property type="term" value="F:DNA binding"/>
    <property type="evidence" value="ECO:0007669"/>
    <property type="project" value="UniProtKB-UniRule"/>
</dbReference>
<dbReference type="Gene3D" id="3.40.50.300">
    <property type="entry name" value="P-loop containing nucleotide triphosphate hydrolases"/>
    <property type="match status" value="1"/>
</dbReference>
<dbReference type="PRINTS" id="PR00364">
    <property type="entry name" value="DISEASERSIST"/>
</dbReference>
<sequence length="958" mass="104968">MLSPTSSEPVIYFDSFRLFPTRRMLTEDGRPLRVGGRALDILIALVQRHGEVVEKSELLNLVWPNTFVEEDNLKVHVSALRRAMGDGSAGKRYIVSAPGRGYAFVSPITFESIDEKIEPAVHRKRTHNLPTLLTRLIGRTAAVARLAQQIEHHRIVTIVGAGGIGKTSVALSVAEQSIPVFEDGVWLVDLASVAETRLVPHALARVLGLETRDDDLLPSLINALRDKHLLLVLDNCEHVTREAARVTAELMRNAPRVRILATSREPLRIESEHLYHLPSLDCPASPGTLTAAEIQGYPAIQLFVERAADNLTEFEISDADAPIVAEICAKLDGIPLAIEFAAAYVGTLGLRGVVLRLEDRLRLLSPRRNAVIERHQTMLATHDWSYALLDKSERAILQRLACFTGNFTMDAASVVAAGDGMTSSEVVDHVASLVTKSLVSADVGGVVAHYRLLETTRAYALEKLHEAGELDAVARRHATYFTDFLDRAWSDKVQLFEQGGYASIGDQLGNVRAALQWTFSTTGDVALAAKLVAGAGLYFVELGLITEARDWVGRTLEILDDAHRNTRQEMMLQYAYAYSMVITRGNTDDSNRAILRSIELATLLEDHDLQIRVLGGYHMFLSRSGDNRAAMRIALRAGDVAKKANDPEAIAVADAMLSRSYYYAGDQEKAEACTRAVFQRVPLDRKINTIRFGNDQRVRALAGEASILWLVGRPKQAQASVHQLLKLSGRLGDPIAGVQAGYAGSIVALQCGNWGWAGELIKQLGAVAREHAVAPFPALAASLEAELLFRTGTSDAAARLSVLLDSFETVRLSRYNPAYHGIAVIEALTDVGRDTEAKALLDELVADMKRKGQLLFIPEFRRLEGDILAARGEAVAGEALSAYQHAIQLAHEQSALAWELRAATSLALFYRSRDPEKAKSVLLPVYQRYTEGHETTDLVAARRLLDDLASEQVGRNAG</sequence>
<dbReference type="Pfam" id="PF25872">
    <property type="entry name" value="HTH_77"/>
    <property type="match status" value="1"/>
</dbReference>
<evidence type="ECO:0000256" key="2">
    <source>
        <dbReference type="PROSITE-ProRule" id="PRU01091"/>
    </source>
</evidence>
<proteinExistence type="predicted"/>
<reference evidence="5" key="1">
    <citation type="submission" date="2016-10" db="EMBL/GenBank/DDBJ databases">
        <authorList>
            <person name="Varghese N."/>
            <person name="Submissions S."/>
        </authorList>
    </citation>
    <scope>NUCLEOTIDE SEQUENCE [LARGE SCALE GENOMIC DNA]</scope>
    <source>
        <strain evidence="5">GAS369</strain>
    </source>
</reference>
<keyword evidence="5" id="KW-1185">Reference proteome</keyword>